<reference evidence="9" key="1">
    <citation type="submission" date="2015-11" db="EMBL/GenBank/DDBJ databases">
        <title>De novo transcriptome assembly of four potential Pierce s Disease insect vectors from Arizona vineyards.</title>
        <authorList>
            <person name="Tassone E.E."/>
        </authorList>
    </citation>
    <scope>NUCLEOTIDE SEQUENCE</scope>
</reference>
<evidence type="ECO:0000256" key="3">
    <source>
        <dbReference type="ARBA" id="ARBA00006958"/>
    </source>
</evidence>
<keyword evidence="7" id="KW-0539">Nucleus</keyword>
<comment type="cofactor">
    <cofactor evidence="1">
        <name>a divalent metal cation</name>
        <dbReference type="ChEBI" id="CHEBI:60240"/>
    </cofactor>
</comment>
<dbReference type="GO" id="GO:0046872">
    <property type="term" value="F:metal ion binding"/>
    <property type="evidence" value="ECO:0007669"/>
    <property type="project" value="UniProtKB-KW"/>
</dbReference>
<dbReference type="Pfam" id="PF13359">
    <property type="entry name" value="DDE_Tnp_4"/>
    <property type="match status" value="1"/>
</dbReference>
<dbReference type="EMBL" id="GECZ01011164">
    <property type="protein sequence ID" value="JAS58605.1"/>
    <property type="molecule type" value="Transcribed_RNA"/>
</dbReference>
<evidence type="ECO:0000259" key="8">
    <source>
        <dbReference type="Pfam" id="PF13359"/>
    </source>
</evidence>
<evidence type="ECO:0000256" key="4">
    <source>
        <dbReference type="ARBA" id="ARBA00022722"/>
    </source>
</evidence>
<keyword evidence="4" id="KW-0540">Nuclease</keyword>
<dbReference type="InterPro" id="IPR045249">
    <property type="entry name" value="HARBI1-like"/>
</dbReference>
<evidence type="ECO:0000256" key="5">
    <source>
        <dbReference type="ARBA" id="ARBA00022723"/>
    </source>
</evidence>
<comment type="subcellular location">
    <subcellularLocation>
        <location evidence="2">Nucleus</location>
    </subcellularLocation>
</comment>
<feature type="domain" description="DDE Tnp4" evidence="8">
    <location>
        <begin position="128"/>
        <end position="293"/>
    </location>
</feature>
<evidence type="ECO:0000256" key="1">
    <source>
        <dbReference type="ARBA" id="ARBA00001968"/>
    </source>
</evidence>
<comment type="similarity">
    <text evidence="3">Belongs to the HARBI1 family.</text>
</comment>
<dbReference type="GO" id="GO:0016787">
    <property type="term" value="F:hydrolase activity"/>
    <property type="evidence" value="ECO:0007669"/>
    <property type="project" value="UniProtKB-KW"/>
</dbReference>
<gene>
    <name evidence="9" type="ORF">g.14779</name>
</gene>
<name>A0A1B6G833_9HEMI</name>
<dbReference type="GO" id="GO:0004518">
    <property type="term" value="F:nuclease activity"/>
    <property type="evidence" value="ECO:0007669"/>
    <property type="project" value="UniProtKB-KW"/>
</dbReference>
<keyword evidence="5" id="KW-0479">Metal-binding</keyword>
<proteinExistence type="inferred from homology"/>
<organism evidence="9">
    <name type="scientific">Cuerna arida</name>
    <dbReference type="NCBI Taxonomy" id="1464854"/>
    <lineage>
        <taxon>Eukaryota</taxon>
        <taxon>Metazoa</taxon>
        <taxon>Ecdysozoa</taxon>
        <taxon>Arthropoda</taxon>
        <taxon>Hexapoda</taxon>
        <taxon>Insecta</taxon>
        <taxon>Pterygota</taxon>
        <taxon>Neoptera</taxon>
        <taxon>Paraneoptera</taxon>
        <taxon>Hemiptera</taxon>
        <taxon>Auchenorrhyncha</taxon>
        <taxon>Membracoidea</taxon>
        <taxon>Cicadellidae</taxon>
        <taxon>Cicadellinae</taxon>
        <taxon>Proconiini</taxon>
        <taxon>Cuerna</taxon>
    </lineage>
</organism>
<evidence type="ECO:0000256" key="7">
    <source>
        <dbReference type="ARBA" id="ARBA00023242"/>
    </source>
</evidence>
<evidence type="ECO:0000256" key="2">
    <source>
        <dbReference type="ARBA" id="ARBA00004123"/>
    </source>
</evidence>
<keyword evidence="6" id="KW-0378">Hydrolase</keyword>
<feature type="non-terminal residue" evidence="9">
    <location>
        <position position="365"/>
    </location>
</feature>
<dbReference type="GO" id="GO:0005634">
    <property type="term" value="C:nucleus"/>
    <property type="evidence" value="ECO:0007669"/>
    <property type="project" value="UniProtKB-SubCell"/>
</dbReference>
<dbReference type="PANTHER" id="PTHR22930:SF269">
    <property type="entry name" value="NUCLEASE HARBI1-LIKE PROTEIN"/>
    <property type="match status" value="1"/>
</dbReference>
<evidence type="ECO:0000256" key="6">
    <source>
        <dbReference type="ARBA" id="ARBA00022801"/>
    </source>
</evidence>
<protein>
    <recommendedName>
        <fullName evidence="8">DDE Tnp4 domain-containing protein</fullName>
    </recommendedName>
</protein>
<dbReference type="AlphaFoldDB" id="A0A1B6G833"/>
<sequence length="365" mass="41200">MDNMVTELLLQPSGEFENFTRMSSSDFDLLLNKVSPMITKADTTFRKAIPAKVRLLITLRFLASGDSFKSLHYLFKVSSEVISRIVPDVCKALIEVLREQVKMPSTEEEWLEVENGFKSNFPHALGAIDGKHVTMVAPTHSGSTYFNYKKTFSIVLLALVNSKYEFMFADVGGQGRISDGGILQNSVLWDNITKNKLNLPKPRPLPGSQIALPYVFLSDGAFALTPNIMKPFPGDHVFGSVKRTFNYTLSKSKVIVENTFGILASRFRVFRRPFALQPDKVAIITLTCILLHNFLMKSNSSNQEYNSPGTIDTYDNNGDLLREGSWRQEVDEHCAIRSVTRRGRRPTVSAVKIRNEFAEYFYNKS</sequence>
<evidence type="ECO:0000313" key="9">
    <source>
        <dbReference type="EMBL" id="JAS58605.1"/>
    </source>
</evidence>
<dbReference type="InterPro" id="IPR027806">
    <property type="entry name" value="HARBI1_dom"/>
</dbReference>
<accession>A0A1B6G833</accession>
<dbReference type="PANTHER" id="PTHR22930">
    <property type="match status" value="1"/>
</dbReference>